<keyword evidence="1" id="KW-0479">Metal-binding</keyword>
<evidence type="ECO:0000256" key="1">
    <source>
        <dbReference type="PROSITE-ProRule" id="PRU00047"/>
    </source>
</evidence>
<keyword evidence="1" id="KW-0863">Zinc-finger</keyword>
<feature type="domain" description="CCHC-type" evidence="2">
    <location>
        <begin position="423"/>
        <end position="438"/>
    </location>
</feature>
<dbReference type="GO" id="GO:0003676">
    <property type="term" value="F:nucleic acid binding"/>
    <property type="evidence" value="ECO:0007669"/>
    <property type="project" value="InterPro"/>
</dbReference>
<gene>
    <name evidence="3" type="ORF">Ahy_A04g019159</name>
</gene>
<dbReference type="Proteomes" id="UP000289738">
    <property type="component" value="Chromosome A04"/>
</dbReference>
<dbReference type="PANTHER" id="PTHR31973:SF195">
    <property type="entry name" value="MUDR FAMILY TRANSPOSASE"/>
    <property type="match status" value="1"/>
</dbReference>
<dbReference type="AlphaFoldDB" id="A0A445DFE8"/>
<evidence type="ECO:0000313" key="4">
    <source>
        <dbReference type="Proteomes" id="UP000289738"/>
    </source>
</evidence>
<dbReference type="PROSITE" id="PS50158">
    <property type="entry name" value="ZF_CCHC"/>
    <property type="match status" value="1"/>
</dbReference>
<proteinExistence type="predicted"/>
<accession>A0A445DFE8</accession>
<organism evidence="3 4">
    <name type="scientific">Arachis hypogaea</name>
    <name type="common">Peanut</name>
    <dbReference type="NCBI Taxonomy" id="3818"/>
    <lineage>
        <taxon>Eukaryota</taxon>
        <taxon>Viridiplantae</taxon>
        <taxon>Streptophyta</taxon>
        <taxon>Embryophyta</taxon>
        <taxon>Tracheophyta</taxon>
        <taxon>Spermatophyta</taxon>
        <taxon>Magnoliopsida</taxon>
        <taxon>eudicotyledons</taxon>
        <taxon>Gunneridae</taxon>
        <taxon>Pentapetalae</taxon>
        <taxon>rosids</taxon>
        <taxon>fabids</taxon>
        <taxon>Fabales</taxon>
        <taxon>Fabaceae</taxon>
        <taxon>Papilionoideae</taxon>
        <taxon>50 kb inversion clade</taxon>
        <taxon>dalbergioids sensu lato</taxon>
        <taxon>Dalbergieae</taxon>
        <taxon>Pterocarpus clade</taxon>
        <taxon>Arachis</taxon>
    </lineage>
</organism>
<dbReference type="STRING" id="3818.A0A445DFE8"/>
<sequence length="470" mass="54399">MVITDDASMQQMFCIYQQTRFQEEDNDDSEKEFEANYKVDDENDDRDLAANPAMPNEAHAVINQQPFGVPSFMQTLDLEAMHAPEFPEYANMGEGNVAAECLIRKKACWEIRRYNGKHTCTMGMISHDHTKLDSDTIVDAIRTLVEADSLINVKSIIAKLQSRFNYTINYYKAWLAKQKYVVKVFGGWEVSYQTLPVWLKAMTAKIPRTEQEYNKNYQRLRERGEAYTQWCDEIGVQRWVLAFDRGHRWGHMTANLVECINSVLKGARNLPVTAIVRSTFYRLNELVTRKSTEAHEHVRNGFTYSEFATKRVEESFRRAGNVVVNRFDRRNEMFEVREMQDGSIHTVNLVQRHCDYGHFQMSEICKVYRGEFVPMGDPSTWAPYEGAKVIANWTLRRATKGRPKSTRYFNEMDSRDMCRPRWCTICGREGHSQSRCPQRAGRAQLPNVVVVPERAAHMPAPDNDAHTLAS</sequence>
<dbReference type="GO" id="GO:0008270">
    <property type="term" value="F:zinc ion binding"/>
    <property type="evidence" value="ECO:0007669"/>
    <property type="project" value="UniProtKB-KW"/>
</dbReference>
<name>A0A445DFE8_ARAHY</name>
<dbReference type="EMBL" id="SDMP01000004">
    <property type="protein sequence ID" value="RYR61909.1"/>
    <property type="molecule type" value="Genomic_DNA"/>
</dbReference>
<protein>
    <recommendedName>
        <fullName evidence="2">CCHC-type domain-containing protein</fullName>
    </recommendedName>
</protein>
<evidence type="ECO:0000259" key="2">
    <source>
        <dbReference type="PROSITE" id="PS50158"/>
    </source>
</evidence>
<keyword evidence="1" id="KW-0862">Zinc</keyword>
<dbReference type="PANTHER" id="PTHR31973">
    <property type="entry name" value="POLYPROTEIN, PUTATIVE-RELATED"/>
    <property type="match status" value="1"/>
</dbReference>
<dbReference type="InterPro" id="IPR001878">
    <property type="entry name" value="Znf_CCHC"/>
</dbReference>
<keyword evidence="4" id="KW-1185">Reference proteome</keyword>
<dbReference type="SUPFAM" id="SSF57756">
    <property type="entry name" value="Retrovirus zinc finger-like domains"/>
    <property type="match status" value="1"/>
</dbReference>
<evidence type="ECO:0000313" key="3">
    <source>
        <dbReference type="EMBL" id="RYR61909.1"/>
    </source>
</evidence>
<comment type="caution">
    <text evidence="3">The sequence shown here is derived from an EMBL/GenBank/DDBJ whole genome shotgun (WGS) entry which is preliminary data.</text>
</comment>
<reference evidence="3 4" key="1">
    <citation type="submission" date="2019-01" db="EMBL/GenBank/DDBJ databases">
        <title>Sequencing of cultivated peanut Arachis hypogaea provides insights into genome evolution and oil improvement.</title>
        <authorList>
            <person name="Chen X."/>
        </authorList>
    </citation>
    <scope>NUCLEOTIDE SEQUENCE [LARGE SCALE GENOMIC DNA]</scope>
    <source>
        <strain evidence="4">cv. Fuhuasheng</strain>
        <tissue evidence="3">Leaves</tissue>
    </source>
</reference>
<dbReference type="InterPro" id="IPR036875">
    <property type="entry name" value="Znf_CCHC_sf"/>
</dbReference>